<dbReference type="EMBL" id="JACSQO010000008">
    <property type="protein sequence ID" value="MBD7945474.1"/>
    <property type="molecule type" value="Genomic_DNA"/>
</dbReference>
<organism evidence="1 2">
    <name type="scientific">Psychrobacillus faecigallinarum</name>
    <dbReference type="NCBI Taxonomy" id="2762235"/>
    <lineage>
        <taxon>Bacteria</taxon>
        <taxon>Bacillati</taxon>
        <taxon>Bacillota</taxon>
        <taxon>Bacilli</taxon>
        <taxon>Bacillales</taxon>
        <taxon>Bacillaceae</taxon>
        <taxon>Psychrobacillus</taxon>
    </lineage>
</organism>
<comment type="caution">
    <text evidence="1">The sequence shown here is derived from an EMBL/GenBank/DDBJ whole genome shotgun (WGS) entry which is preliminary data.</text>
</comment>
<proteinExistence type="predicted"/>
<dbReference type="Proteomes" id="UP000640786">
    <property type="component" value="Unassembled WGS sequence"/>
</dbReference>
<name>A0ABR8RCF4_9BACI</name>
<keyword evidence="2" id="KW-1185">Reference proteome</keyword>
<dbReference type="RefSeq" id="WP_151112174.1">
    <property type="nucleotide sequence ID" value="NZ_JACSQO010000008.1"/>
</dbReference>
<sequence>MNAVKSFYHKETSEAREALQILIRPEQEDLDSGIQFFLRDVELLEGWQLLGVPKEMDAPLVIRNQVAINDAKFFAGEL</sequence>
<accession>A0ABR8RCF4</accession>
<gene>
    <name evidence="1" type="ORF">H9650_15205</name>
</gene>
<evidence type="ECO:0000313" key="1">
    <source>
        <dbReference type="EMBL" id="MBD7945474.1"/>
    </source>
</evidence>
<reference evidence="1 2" key="1">
    <citation type="submission" date="2020-08" db="EMBL/GenBank/DDBJ databases">
        <title>A Genomic Blueprint of the Chicken Gut Microbiome.</title>
        <authorList>
            <person name="Gilroy R."/>
            <person name="Ravi A."/>
            <person name="Getino M."/>
            <person name="Pursley I."/>
            <person name="Horton D.L."/>
            <person name="Alikhan N.-F."/>
            <person name="Baker D."/>
            <person name="Gharbi K."/>
            <person name="Hall N."/>
            <person name="Watson M."/>
            <person name="Adriaenssens E.M."/>
            <person name="Foster-Nyarko E."/>
            <person name="Jarju S."/>
            <person name="Secka A."/>
            <person name="Antonio M."/>
            <person name="Oren A."/>
            <person name="Chaudhuri R."/>
            <person name="La Ragione R.M."/>
            <person name="Hildebrand F."/>
            <person name="Pallen M.J."/>
        </authorList>
    </citation>
    <scope>NUCLEOTIDE SEQUENCE [LARGE SCALE GENOMIC DNA]</scope>
    <source>
        <strain evidence="1 2">Sa2BUA9</strain>
    </source>
</reference>
<evidence type="ECO:0000313" key="2">
    <source>
        <dbReference type="Proteomes" id="UP000640786"/>
    </source>
</evidence>
<protein>
    <submittedName>
        <fullName evidence="1">Uncharacterized protein</fullName>
    </submittedName>
</protein>